<dbReference type="AlphaFoldDB" id="A0A673CI75"/>
<dbReference type="Ensembl" id="ENSSORT00005054263.1">
    <property type="protein sequence ID" value="ENSSORP00005053009.1"/>
    <property type="gene ID" value="ENSSORG00005023876.1"/>
</dbReference>
<dbReference type="Gene3D" id="1.25.40.20">
    <property type="entry name" value="Ankyrin repeat-containing domain"/>
    <property type="match status" value="1"/>
</dbReference>
<dbReference type="InterPro" id="IPR002110">
    <property type="entry name" value="Ankyrin_rpt"/>
</dbReference>
<sequence>MLKRAITEGDTEAVDQLLDNGTSVDTRLAFDWTPLMCAVSVANYDLAKMLLDRGANANFSRDHWTVLMASCTASASEDKIARCVELLLSRNADPNVTDRSHVTCVMLASREGYSKVINLLASYGAEINIQDDKGYTALANAVQHGQEEAVLKLLQLGADKTISTKTGKNWKRWHNTPFCLRLLLLIVLVQFHLRLVNTCVNSVLCVIVSTNKLDELELLLHGLNLSYLTDIMSVSPVCSSSRDIFIGIMDPEDQQKLLSAVQKMMLDKVDLDTASQQEAADSGSEELLDFLISVRQQCSYLTETIQDSVTRFPSRASQLVFSLDTNHEVQVICNQIVIQMKDLQKEVTLLRNLMCQVSPLQTPLKYWTQMQNQNKVSQIICFSIVLIAEEGKMMPFKKKKKKKKS</sequence>
<reference evidence="2" key="2">
    <citation type="submission" date="2025-08" db="UniProtKB">
        <authorList>
            <consortium name="Ensembl"/>
        </authorList>
    </citation>
    <scope>IDENTIFICATION</scope>
</reference>
<evidence type="ECO:0000256" key="1">
    <source>
        <dbReference type="PROSITE-ProRule" id="PRU00023"/>
    </source>
</evidence>
<feature type="repeat" description="ANK" evidence="1">
    <location>
        <begin position="133"/>
        <end position="165"/>
    </location>
</feature>
<organism evidence="2 3">
    <name type="scientific">Sphaeramia orbicularis</name>
    <name type="common">orbiculate cardinalfish</name>
    <dbReference type="NCBI Taxonomy" id="375764"/>
    <lineage>
        <taxon>Eukaryota</taxon>
        <taxon>Metazoa</taxon>
        <taxon>Chordata</taxon>
        <taxon>Craniata</taxon>
        <taxon>Vertebrata</taxon>
        <taxon>Euteleostomi</taxon>
        <taxon>Actinopterygii</taxon>
        <taxon>Neopterygii</taxon>
        <taxon>Teleostei</taxon>
        <taxon>Neoteleostei</taxon>
        <taxon>Acanthomorphata</taxon>
        <taxon>Gobiaria</taxon>
        <taxon>Kurtiformes</taxon>
        <taxon>Apogonoidei</taxon>
        <taxon>Apogonidae</taxon>
        <taxon>Apogoninae</taxon>
        <taxon>Sphaeramia</taxon>
    </lineage>
</organism>
<reference evidence="2" key="3">
    <citation type="submission" date="2025-09" db="UniProtKB">
        <authorList>
            <consortium name="Ensembl"/>
        </authorList>
    </citation>
    <scope>IDENTIFICATION</scope>
</reference>
<feature type="repeat" description="ANK" evidence="1">
    <location>
        <begin position="100"/>
        <end position="132"/>
    </location>
</feature>
<dbReference type="Proteomes" id="UP000472271">
    <property type="component" value="Chromosome 6"/>
</dbReference>
<dbReference type="PANTHER" id="PTHR24157:SF3">
    <property type="entry name" value="ANKYRIN REPEAT, SAM AND BASIC LEUCINE ZIPPER DOMAIN-CONTAINING PROTEIN 1"/>
    <property type="match status" value="1"/>
</dbReference>
<dbReference type="PROSITE" id="PS50297">
    <property type="entry name" value="ANK_REP_REGION"/>
    <property type="match status" value="2"/>
</dbReference>
<dbReference type="Pfam" id="PF13637">
    <property type="entry name" value="Ank_4"/>
    <property type="match status" value="1"/>
</dbReference>
<feature type="repeat" description="ANK" evidence="1">
    <location>
        <begin position="30"/>
        <end position="62"/>
    </location>
</feature>
<keyword evidence="1" id="KW-0040">ANK repeat</keyword>
<dbReference type="SMART" id="SM00248">
    <property type="entry name" value="ANK"/>
    <property type="match status" value="4"/>
</dbReference>
<dbReference type="GO" id="GO:0071546">
    <property type="term" value="C:pi-body"/>
    <property type="evidence" value="ECO:0007669"/>
    <property type="project" value="TreeGrafter"/>
</dbReference>
<dbReference type="PANTHER" id="PTHR24157">
    <property type="entry name" value="ANKYRIN REPEAT, SAM AND BASIC LEUCINE ZIPPER DOMAIN-CONTAINING PROTEIN 1"/>
    <property type="match status" value="1"/>
</dbReference>
<accession>A0A673CI75</accession>
<evidence type="ECO:0000313" key="3">
    <source>
        <dbReference type="Proteomes" id="UP000472271"/>
    </source>
</evidence>
<evidence type="ECO:0000313" key="2">
    <source>
        <dbReference type="Ensembl" id="ENSSORP00005053009.1"/>
    </source>
</evidence>
<dbReference type="InParanoid" id="A0A673CI75"/>
<reference evidence="2" key="1">
    <citation type="submission" date="2019-06" db="EMBL/GenBank/DDBJ databases">
        <authorList>
            <consortium name="Wellcome Sanger Institute Data Sharing"/>
        </authorList>
    </citation>
    <scope>NUCLEOTIDE SEQUENCE [LARGE SCALE GENOMIC DNA]</scope>
</reference>
<name>A0A673CI75_9TELE</name>
<keyword evidence="3" id="KW-1185">Reference proteome</keyword>
<dbReference type="Pfam" id="PF12796">
    <property type="entry name" value="Ank_2"/>
    <property type="match status" value="1"/>
</dbReference>
<protein>
    <submittedName>
        <fullName evidence="2">Ankyrin repeat, SAM and basic leucine zipper domain containing 1</fullName>
    </submittedName>
</protein>
<dbReference type="SUPFAM" id="SSF48403">
    <property type="entry name" value="Ankyrin repeat"/>
    <property type="match status" value="1"/>
</dbReference>
<dbReference type="PROSITE" id="PS50088">
    <property type="entry name" value="ANK_REPEAT"/>
    <property type="match status" value="3"/>
</dbReference>
<dbReference type="InterPro" id="IPR036770">
    <property type="entry name" value="Ankyrin_rpt-contain_sf"/>
</dbReference>
<proteinExistence type="predicted"/>